<dbReference type="GO" id="GO:0005524">
    <property type="term" value="F:ATP binding"/>
    <property type="evidence" value="ECO:0007669"/>
    <property type="project" value="UniProtKB-UniRule"/>
</dbReference>
<evidence type="ECO:0000313" key="4">
    <source>
        <dbReference type="Proteomes" id="UP000501780"/>
    </source>
</evidence>
<dbReference type="GO" id="GO:0046872">
    <property type="term" value="F:metal ion binding"/>
    <property type="evidence" value="ECO:0007669"/>
    <property type="project" value="InterPro"/>
</dbReference>
<dbReference type="SUPFAM" id="SSF56059">
    <property type="entry name" value="Glutathione synthetase ATP-binding domain-like"/>
    <property type="match status" value="1"/>
</dbReference>
<dbReference type="KEGG" id="bfc:BacF7301_19955"/>
<keyword evidence="1" id="KW-0547">Nucleotide-binding</keyword>
<keyword evidence="4" id="KW-1185">Reference proteome</keyword>
<evidence type="ECO:0000256" key="1">
    <source>
        <dbReference type="PROSITE-ProRule" id="PRU00409"/>
    </source>
</evidence>
<dbReference type="AlphaFoldDB" id="A0A6H0KSF3"/>
<dbReference type="RefSeq" id="WP_073345988.1">
    <property type="nucleotide sequence ID" value="NZ_CP050831.1"/>
</dbReference>
<dbReference type="EMBL" id="CP050831">
    <property type="protein sequence ID" value="QIU96282.1"/>
    <property type="molecule type" value="Genomic_DNA"/>
</dbReference>
<dbReference type="Gene3D" id="3.30.470.20">
    <property type="entry name" value="ATP-grasp fold, B domain"/>
    <property type="match status" value="1"/>
</dbReference>
<dbReference type="Gene3D" id="3.30.1490.20">
    <property type="entry name" value="ATP-grasp fold, A domain"/>
    <property type="match status" value="1"/>
</dbReference>
<reference evidence="3 4" key="1">
    <citation type="submission" date="2020-03" db="EMBL/GenBank/DDBJ databases">
        <title>Genomic analysis of Bacteroides faecium CBA7301.</title>
        <authorList>
            <person name="Kim J."/>
            <person name="Roh S.W."/>
        </authorList>
    </citation>
    <scope>NUCLEOTIDE SEQUENCE [LARGE SCALE GENOMIC DNA]</scope>
    <source>
        <strain evidence="3 4">CBA7301</strain>
    </source>
</reference>
<proteinExistence type="predicted"/>
<name>A0A6H0KSF3_9BACE</name>
<evidence type="ECO:0000313" key="3">
    <source>
        <dbReference type="EMBL" id="QIU96282.1"/>
    </source>
</evidence>
<dbReference type="InterPro" id="IPR013815">
    <property type="entry name" value="ATP_grasp_subdomain_1"/>
</dbReference>
<dbReference type="InterPro" id="IPR011761">
    <property type="entry name" value="ATP-grasp"/>
</dbReference>
<gene>
    <name evidence="3" type="ORF">BacF7301_19955</name>
</gene>
<organism evidence="3 4">
    <name type="scientific">Bacteroides faecium</name>
    <dbReference type="NCBI Taxonomy" id="2715212"/>
    <lineage>
        <taxon>Bacteria</taxon>
        <taxon>Pseudomonadati</taxon>
        <taxon>Bacteroidota</taxon>
        <taxon>Bacteroidia</taxon>
        <taxon>Bacteroidales</taxon>
        <taxon>Bacteroidaceae</taxon>
        <taxon>Bacteroides</taxon>
    </lineage>
</organism>
<dbReference type="GeneID" id="82174997"/>
<dbReference type="Proteomes" id="UP000501780">
    <property type="component" value="Chromosome"/>
</dbReference>
<sequence>MKKKGTDNKIIVIGGSHYNTLGLIKSLGKKRYPIIVLLEHCRLDWCSLRFSKYISELYHLESLDNALEILRKNYWNEPNKPIILCASDASICFLDNHYDALKDKFFIFNVNEQQGMINHYMNKWNTFSIAEKSGFSIIKSYHIANKEDIPKCISFPCLIKGNSSVTSLKTDMFRCENEEELKNCFHEGVDYLLQEYIDKDYEIDVVGFAYNHGQDTIITGAVRKIRDDLQRQSVYIRLDDINDYPQQIKKSISIFLKEIKYDGIFSIELLCKGDKFYFLEINLRNDGNGYLYTAAGVNYPLCWVKYCTGTLTEDYIESIRIKTPYLLMQLLDIYNVFEGKVSFLKWCWQAITANAYYVLDWHDPKPFIHIVVVSVKQVSKKILRLL</sequence>
<protein>
    <submittedName>
        <fullName evidence="3">ATP-grasp domain-containing protein</fullName>
    </submittedName>
</protein>
<keyword evidence="1" id="KW-0067">ATP-binding</keyword>
<accession>A0A6H0KSF3</accession>
<evidence type="ECO:0000259" key="2">
    <source>
        <dbReference type="PROSITE" id="PS50975"/>
    </source>
</evidence>
<dbReference type="PROSITE" id="PS50975">
    <property type="entry name" value="ATP_GRASP"/>
    <property type="match status" value="1"/>
</dbReference>
<feature type="domain" description="ATP-grasp" evidence="2">
    <location>
        <begin position="127"/>
        <end position="308"/>
    </location>
</feature>